<dbReference type="Proteomes" id="UP000283634">
    <property type="component" value="Unassembled WGS sequence"/>
</dbReference>
<feature type="region of interest" description="Disordered" evidence="1">
    <location>
        <begin position="831"/>
        <end position="872"/>
    </location>
</feature>
<dbReference type="OMA" id="GQYEFAR"/>
<feature type="compositionally biased region" description="Low complexity" evidence="1">
    <location>
        <begin position="928"/>
        <end position="941"/>
    </location>
</feature>
<evidence type="ECO:0000256" key="1">
    <source>
        <dbReference type="SAM" id="MobiDB-lite"/>
    </source>
</evidence>
<comment type="caution">
    <text evidence="2">The sequence shown here is derived from an EMBL/GenBank/DDBJ whole genome shotgun (WGS) entry which is preliminary data.</text>
</comment>
<dbReference type="GeneID" id="40324141"/>
<accession>A0A422P4S6</accession>
<feature type="compositionally biased region" description="Polar residues" evidence="1">
    <location>
        <begin position="953"/>
        <end position="976"/>
    </location>
</feature>
<dbReference type="RefSeq" id="XP_029242894.1">
    <property type="nucleotide sequence ID" value="XM_029377298.1"/>
</dbReference>
<feature type="region of interest" description="Disordered" evidence="1">
    <location>
        <begin position="1116"/>
        <end position="1159"/>
    </location>
</feature>
<feature type="region of interest" description="Disordered" evidence="1">
    <location>
        <begin position="895"/>
        <end position="1056"/>
    </location>
</feature>
<dbReference type="OrthoDB" id="273148at2759"/>
<proteinExistence type="predicted"/>
<feature type="compositionally biased region" description="Pro residues" evidence="1">
    <location>
        <begin position="1305"/>
        <end position="1316"/>
    </location>
</feature>
<feature type="compositionally biased region" description="Gly residues" evidence="1">
    <location>
        <begin position="21"/>
        <end position="32"/>
    </location>
</feature>
<feature type="compositionally biased region" description="Low complexity" evidence="1">
    <location>
        <begin position="33"/>
        <end position="45"/>
    </location>
</feature>
<feature type="compositionally biased region" description="Basic residues" evidence="1">
    <location>
        <begin position="1418"/>
        <end position="1429"/>
    </location>
</feature>
<feature type="region of interest" description="Disordered" evidence="1">
    <location>
        <begin position="1166"/>
        <end position="1185"/>
    </location>
</feature>
<keyword evidence="3" id="KW-1185">Reference proteome</keyword>
<gene>
    <name evidence="2" type="ORF">TraAM80_00208</name>
</gene>
<feature type="region of interest" description="Disordered" evidence="1">
    <location>
        <begin position="21"/>
        <end position="45"/>
    </location>
</feature>
<feature type="compositionally biased region" description="Low complexity" evidence="1">
    <location>
        <begin position="1015"/>
        <end position="1028"/>
    </location>
</feature>
<sequence>MQYVRPVLLWSTAATHRLGFGWGNSRNGGGTSSGSLPNNSSNSGGADVGGYATATEFVSKAAALKRRLRGRGQYEFARREAERFLEAEVPQSATHVWMEKGTNALALSQLLSFFEIDPDATLLTLVTNKLVRLMEDTHVDGLTRLHAAIALSPRGEQYMERIFVAVEGVLQQAARDNAYNGNSNNVRDLTMRWNIVELAAKVMQRNGKHAPSVLNESLSQMVMAQLERTPATELPHLQVSLLRVYGWMVRVGKVAEANHLLFALVEHTGDFHGYDFSTLMSSCLRHHLLSPLPLPLLHRMARVGLMYATNANGRDVASILASFARMLGSLEAGKDAVTQRDVGELGGRMSMLLEEYEPRVLRLLDSNDKIYWTHCDDITSIAFAYEMGGRLRYRHVFVAYQGYVANNVTRFEPQQLAMASGILRRSHLLSRELAVKLGERIETVLGEFSLSEISHICATFVSMAPAWMPEAKVVAARLLNSDCSSYTRLMLTMAFPEDDTLHSQINYKEISSRQLVDAMTLAKGVNVEGLVIAELTARLSAAQDLFSPDDLRVVQASGRQDLLTACTMYLSSRFAEAEWTTDTLYSLPLASGIPHARDSVKALAAAKAVSISPEQYVSLVELLTSTFGEESDEAMVDFVLTGGVELLGDEKIQLRTVLRYLEAVRPLRKMHPNSDWIALFNEKMLRHTHNARPRELQRLLSSLREVYGEVAQQPLLQQTVTEIVRGAYSRMAQPDEEAAQTTVLLAQLQHGMPNPPLTELTPLVAAVRDNAAMYPTELRDAVLGMSFPKEVEPKRVGRFTLRAVRALGTVTPAIPPPSYDVNVALDVDPFGASPQDAAADATSPPLPLHPPAEEQQQQQQQQSQSSSTCNAGAVPVFDTSAAAFVAKGVLHPPTTNAGASEAAGEAQENVTRASHNVTQEQLAESASVAPPAVPTATTPATHSGTRLWHLFGTASSSSTTQREPATSTPPVVQAQPSEEPRATESPPGLSYMKLFDPGRLPNTWHNVAQPDPHASETANSSSNNNNTEEQLRPRRTNLPRLDSQASSTDVHAPAAVQSSFALESPRFGYDGWSTSENTAATNTASTSGWASSWSAIQPPVAPAPGNSMAAQHLSWLSPHMPSSSSGRAFGGDGSSFGVSAQQQQQQQPQQQQQRVQSAYRMTPRGGVAAPGNHLFVDPVSSPRSRPLITKKNLSMKAQQPSDASSLDEDINQMYAKTPKGANEGVSNFMRKAGLTKITAYNMSPAEAETGAGDRKGFWADVIGQSVRRSKGDSRRTSKKPNKLSEWLNAPPKHAVAPTRKGRATSPPPPPPPPQTPAPASAAKGKSRAKRKRGGGKDHASAAAASRGKGAHAKVPTSKATKAASAKTVSKGAPKASAKSVAAKPKRPPENKKMTKKKNEKKPVVKKATPSTSSASASAKHKTAKKAKRW</sequence>
<protein>
    <submittedName>
        <fullName evidence="2">Chaperonin containing t-complex protein</fullName>
    </submittedName>
</protein>
<feature type="compositionally biased region" description="Low complexity" evidence="1">
    <location>
        <begin position="1116"/>
        <end position="1125"/>
    </location>
</feature>
<feature type="compositionally biased region" description="Low complexity" evidence="1">
    <location>
        <begin position="1141"/>
        <end position="1153"/>
    </location>
</feature>
<organism evidence="2 3">
    <name type="scientific">Trypanosoma rangeli</name>
    <dbReference type="NCBI Taxonomy" id="5698"/>
    <lineage>
        <taxon>Eukaryota</taxon>
        <taxon>Discoba</taxon>
        <taxon>Euglenozoa</taxon>
        <taxon>Kinetoplastea</taxon>
        <taxon>Metakinetoplastina</taxon>
        <taxon>Trypanosomatida</taxon>
        <taxon>Trypanosomatidae</taxon>
        <taxon>Trypanosoma</taxon>
        <taxon>Herpetosoma</taxon>
    </lineage>
</organism>
<name>A0A422P4S6_TRYRA</name>
<feature type="compositionally biased region" description="Polar residues" evidence="1">
    <location>
        <begin position="908"/>
        <end position="924"/>
    </location>
</feature>
<feature type="compositionally biased region" description="Low complexity" evidence="1">
    <location>
        <begin position="897"/>
        <end position="906"/>
    </location>
</feature>
<feature type="compositionally biased region" description="Low complexity" evidence="1">
    <location>
        <begin position="1405"/>
        <end position="1417"/>
    </location>
</feature>
<feature type="region of interest" description="Disordered" evidence="1">
    <location>
        <begin position="1266"/>
        <end position="1429"/>
    </location>
</feature>
<dbReference type="EMBL" id="MKGL01000003">
    <property type="protein sequence ID" value="RNF12664.1"/>
    <property type="molecule type" value="Genomic_DNA"/>
</dbReference>
<evidence type="ECO:0000313" key="2">
    <source>
        <dbReference type="EMBL" id="RNF12664.1"/>
    </source>
</evidence>
<feature type="compositionally biased region" description="Low complexity" evidence="1">
    <location>
        <begin position="855"/>
        <end position="867"/>
    </location>
</feature>
<feature type="compositionally biased region" description="Basic residues" evidence="1">
    <location>
        <begin position="1324"/>
        <end position="1333"/>
    </location>
</feature>
<feature type="compositionally biased region" description="Low complexity" evidence="1">
    <location>
        <begin position="1340"/>
        <end position="1382"/>
    </location>
</feature>
<evidence type="ECO:0000313" key="3">
    <source>
        <dbReference type="Proteomes" id="UP000283634"/>
    </source>
</evidence>
<reference evidence="2 3" key="1">
    <citation type="journal article" date="2018" name="BMC Genomics">
        <title>Genomic comparison of Trypanosoma conorhini and Trypanosoma rangeli to Trypanosoma cruzi strains of high and low virulence.</title>
        <authorList>
            <person name="Bradwell K.R."/>
            <person name="Koparde V.N."/>
            <person name="Matveyev A.V."/>
            <person name="Serrano M.G."/>
            <person name="Alves J.M."/>
            <person name="Parikh H."/>
            <person name="Huang B."/>
            <person name="Lee V."/>
            <person name="Espinosa-Alvarez O."/>
            <person name="Ortiz P.A."/>
            <person name="Costa-Martins A.G."/>
            <person name="Teixeira M.M."/>
            <person name="Buck G.A."/>
        </authorList>
    </citation>
    <scope>NUCLEOTIDE SEQUENCE [LARGE SCALE GENOMIC DNA]</scope>
    <source>
        <strain evidence="2 3">AM80</strain>
    </source>
</reference>